<keyword evidence="3" id="KW-1185">Reference proteome</keyword>
<gene>
    <name evidence="2" type="ORF">EV385_5515</name>
</gene>
<evidence type="ECO:0000313" key="2">
    <source>
        <dbReference type="EMBL" id="RZU53585.1"/>
    </source>
</evidence>
<evidence type="ECO:0000313" key="3">
    <source>
        <dbReference type="Proteomes" id="UP000292564"/>
    </source>
</evidence>
<proteinExistence type="predicted"/>
<feature type="region of interest" description="Disordered" evidence="1">
    <location>
        <begin position="19"/>
        <end position="39"/>
    </location>
</feature>
<dbReference type="Proteomes" id="UP000292564">
    <property type="component" value="Unassembled WGS sequence"/>
</dbReference>
<protein>
    <submittedName>
        <fullName evidence="2">Uncharacterized protein</fullName>
    </submittedName>
</protein>
<sequence length="39" mass="4484">MINRLRLTHAVPRLAAVTVHTSPATHHHAEPSHHRRTHH</sequence>
<evidence type="ECO:0000256" key="1">
    <source>
        <dbReference type="SAM" id="MobiDB-lite"/>
    </source>
</evidence>
<dbReference type="AlphaFoldDB" id="A0A4Q7ZSU2"/>
<organism evidence="2 3">
    <name type="scientific">Krasilnikovia cinnamomea</name>
    <dbReference type="NCBI Taxonomy" id="349313"/>
    <lineage>
        <taxon>Bacteria</taxon>
        <taxon>Bacillati</taxon>
        <taxon>Actinomycetota</taxon>
        <taxon>Actinomycetes</taxon>
        <taxon>Micromonosporales</taxon>
        <taxon>Micromonosporaceae</taxon>
        <taxon>Krasilnikovia</taxon>
    </lineage>
</organism>
<comment type="caution">
    <text evidence="2">The sequence shown here is derived from an EMBL/GenBank/DDBJ whole genome shotgun (WGS) entry which is preliminary data.</text>
</comment>
<name>A0A4Q7ZSU2_9ACTN</name>
<dbReference type="EMBL" id="SHKY01000001">
    <property type="protein sequence ID" value="RZU53585.1"/>
    <property type="molecule type" value="Genomic_DNA"/>
</dbReference>
<reference evidence="2 3" key="1">
    <citation type="submission" date="2019-02" db="EMBL/GenBank/DDBJ databases">
        <title>Sequencing the genomes of 1000 actinobacteria strains.</title>
        <authorList>
            <person name="Klenk H.-P."/>
        </authorList>
    </citation>
    <scope>NUCLEOTIDE SEQUENCE [LARGE SCALE GENOMIC DNA]</scope>
    <source>
        <strain evidence="2 3">DSM 45162</strain>
    </source>
</reference>
<accession>A0A4Q7ZSU2</accession>